<proteinExistence type="predicted"/>
<name>A0AAV2T324_CALDB</name>
<reference evidence="1" key="1">
    <citation type="submission" date="2024-06" db="EMBL/GenBank/DDBJ databases">
        <authorList>
            <person name="Liu X."/>
            <person name="Lenzi L."/>
            <person name="Haldenby T S."/>
            <person name="Uol C."/>
        </authorList>
    </citation>
    <scope>NUCLEOTIDE SEQUENCE</scope>
</reference>
<gene>
    <name evidence="1" type="ORF">CDAUBV1_LOCUS1978</name>
</gene>
<dbReference type="EMBL" id="CAXLJL010000063">
    <property type="protein sequence ID" value="CAL5130364.1"/>
    <property type="molecule type" value="Genomic_DNA"/>
</dbReference>
<protein>
    <submittedName>
        <fullName evidence="1">Uncharacterized protein</fullName>
    </submittedName>
</protein>
<evidence type="ECO:0000313" key="1">
    <source>
        <dbReference type="EMBL" id="CAL5130364.1"/>
    </source>
</evidence>
<dbReference type="Proteomes" id="UP001497525">
    <property type="component" value="Unassembled WGS sequence"/>
</dbReference>
<accession>A0AAV2T324</accession>
<organism evidence="1 2">
    <name type="scientific">Calicophoron daubneyi</name>
    <name type="common">Rumen fluke</name>
    <name type="synonym">Paramphistomum daubneyi</name>
    <dbReference type="NCBI Taxonomy" id="300641"/>
    <lineage>
        <taxon>Eukaryota</taxon>
        <taxon>Metazoa</taxon>
        <taxon>Spiralia</taxon>
        <taxon>Lophotrochozoa</taxon>
        <taxon>Platyhelminthes</taxon>
        <taxon>Trematoda</taxon>
        <taxon>Digenea</taxon>
        <taxon>Plagiorchiida</taxon>
        <taxon>Pronocephalata</taxon>
        <taxon>Paramphistomoidea</taxon>
        <taxon>Paramphistomidae</taxon>
        <taxon>Calicophoron</taxon>
    </lineage>
</organism>
<evidence type="ECO:0000313" key="2">
    <source>
        <dbReference type="Proteomes" id="UP001497525"/>
    </source>
</evidence>
<comment type="caution">
    <text evidence="1">The sequence shown here is derived from an EMBL/GenBank/DDBJ whole genome shotgun (WGS) entry which is preliminary data.</text>
</comment>
<sequence length="91" mass="10632">MAMNFRLTWMNEYNMPDTSQYLSLLTQVQDLPLLLRRFPKVKEVFRVNGIFCCKTKVIQFYRGSVYAAVETSVDKESYDQQGASYEKIKCG</sequence>
<dbReference type="AlphaFoldDB" id="A0AAV2T324"/>